<evidence type="ECO:0000256" key="2">
    <source>
        <dbReference type="SAM" id="SignalP"/>
    </source>
</evidence>
<dbReference type="InterPro" id="IPR025421">
    <property type="entry name" value="DUF4148"/>
</dbReference>
<dbReference type="AlphaFoldDB" id="A0A7X0PB96"/>
<proteinExistence type="predicted"/>
<feature type="chain" id="PRO_5030601327" description="DUF4148 domain-containing protein" evidence="2">
    <location>
        <begin position="22"/>
        <end position="113"/>
    </location>
</feature>
<accession>A0A7X0PB96</accession>
<protein>
    <recommendedName>
        <fullName evidence="5">DUF4148 domain-containing protein</fullName>
    </recommendedName>
</protein>
<feature type="region of interest" description="Disordered" evidence="1">
    <location>
        <begin position="31"/>
        <end position="52"/>
    </location>
</feature>
<feature type="compositionally biased region" description="Basic and acidic residues" evidence="1">
    <location>
        <begin position="37"/>
        <end position="52"/>
    </location>
</feature>
<dbReference type="RefSeq" id="WP_184856144.1">
    <property type="nucleotide sequence ID" value="NZ_JACHLK010000002.1"/>
</dbReference>
<keyword evidence="4" id="KW-1185">Reference proteome</keyword>
<dbReference type="EMBL" id="JACHLK010000002">
    <property type="protein sequence ID" value="MBB6558713.1"/>
    <property type="molecule type" value="Genomic_DNA"/>
</dbReference>
<keyword evidence="2" id="KW-0732">Signal</keyword>
<organism evidence="3 4">
    <name type="scientific">Acidovorax soli</name>
    <dbReference type="NCBI Taxonomy" id="592050"/>
    <lineage>
        <taxon>Bacteria</taxon>
        <taxon>Pseudomonadati</taxon>
        <taxon>Pseudomonadota</taxon>
        <taxon>Betaproteobacteria</taxon>
        <taxon>Burkholderiales</taxon>
        <taxon>Comamonadaceae</taxon>
        <taxon>Acidovorax</taxon>
    </lineage>
</organism>
<dbReference type="Pfam" id="PF13663">
    <property type="entry name" value="DUF4148"/>
    <property type="match status" value="1"/>
</dbReference>
<feature type="signal peptide" evidence="2">
    <location>
        <begin position="1"/>
        <end position="21"/>
    </location>
</feature>
<dbReference type="Proteomes" id="UP000575083">
    <property type="component" value="Unassembled WGS sequence"/>
</dbReference>
<evidence type="ECO:0000313" key="3">
    <source>
        <dbReference type="EMBL" id="MBB6558713.1"/>
    </source>
</evidence>
<evidence type="ECO:0008006" key="5">
    <source>
        <dbReference type="Google" id="ProtNLM"/>
    </source>
</evidence>
<gene>
    <name evidence="3" type="ORF">HNP48_001377</name>
</gene>
<name>A0A7X0PB96_9BURK</name>
<sequence length="113" mass="12212">MTVRTFLTALSLAAVAAPALASSVIHPASTEMGYTTHPEHAQAGKSRDQVLAEMEQSKKDGLWQYHRFGAPVPVKGKAATRDEVLADLERSQKHPSWALRRVGAPVADVPTLK</sequence>
<evidence type="ECO:0000313" key="4">
    <source>
        <dbReference type="Proteomes" id="UP000575083"/>
    </source>
</evidence>
<reference evidence="3 4" key="1">
    <citation type="submission" date="2020-08" db="EMBL/GenBank/DDBJ databases">
        <title>Functional genomics of gut bacteria from endangered species of beetles.</title>
        <authorList>
            <person name="Carlos-Shanley C."/>
        </authorList>
    </citation>
    <scope>NUCLEOTIDE SEQUENCE [LARGE SCALE GENOMIC DNA]</scope>
    <source>
        <strain evidence="3 4">S00198</strain>
    </source>
</reference>
<evidence type="ECO:0000256" key="1">
    <source>
        <dbReference type="SAM" id="MobiDB-lite"/>
    </source>
</evidence>
<comment type="caution">
    <text evidence="3">The sequence shown here is derived from an EMBL/GenBank/DDBJ whole genome shotgun (WGS) entry which is preliminary data.</text>
</comment>